<comment type="caution">
    <text evidence="2">The sequence shown here is derived from an EMBL/GenBank/DDBJ whole genome shotgun (WGS) entry which is preliminary data.</text>
</comment>
<evidence type="ECO:0000313" key="2">
    <source>
        <dbReference type="EMBL" id="GAV72878.1"/>
    </source>
</evidence>
<dbReference type="PANTHER" id="PTHR33640">
    <property type="entry name" value="TRANSMEMBRANE PROTEIN"/>
    <property type="match status" value="1"/>
</dbReference>
<dbReference type="AlphaFoldDB" id="A0A1Q3BYF1"/>
<gene>
    <name evidence="2" type="ORF">CFOL_v3_16366</name>
</gene>
<reference evidence="3" key="1">
    <citation type="submission" date="2016-04" db="EMBL/GenBank/DDBJ databases">
        <title>Cephalotus genome sequencing.</title>
        <authorList>
            <person name="Fukushima K."/>
            <person name="Hasebe M."/>
            <person name="Fang X."/>
        </authorList>
    </citation>
    <scope>NUCLEOTIDE SEQUENCE [LARGE SCALE GENOMIC DNA]</scope>
    <source>
        <strain evidence="3">cv. St1</strain>
    </source>
</reference>
<keyword evidence="1" id="KW-0812">Transmembrane</keyword>
<accession>A0A1Q3BYF1</accession>
<dbReference type="EMBL" id="BDDD01001049">
    <property type="protein sequence ID" value="GAV72878.1"/>
    <property type="molecule type" value="Genomic_DNA"/>
</dbReference>
<dbReference type="Proteomes" id="UP000187406">
    <property type="component" value="Unassembled WGS sequence"/>
</dbReference>
<protein>
    <recommendedName>
        <fullName evidence="4">DUF4408 domain-containing protein</fullName>
    </recommendedName>
</protein>
<evidence type="ECO:0000313" key="3">
    <source>
        <dbReference type="Proteomes" id="UP000187406"/>
    </source>
</evidence>
<keyword evidence="3" id="KW-1185">Reference proteome</keyword>
<dbReference type="InParanoid" id="A0A1Q3BYF1"/>
<dbReference type="PANTHER" id="PTHR33640:SF34">
    <property type="entry name" value="PROTEIN, PUTATIVE-RELATED"/>
    <property type="match status" value="1"/>
</dbReference>
<name>A0A1Q3BYF1_CEPFO</name>
<evidence type="ECO:0000256" key="1">
    <source>
        <dbReference type="SAM" id="Phobius"/>
    </source>
</evidence>
<proteinExistence type="predicted"/>
<keyword evidence="1" id="KW-0472">Membrane</keyword>
<sequence length="196" mass="22474">MGSFDNFMDEKAEAMRRYNRKQKFKFLLHAFASLALLFWSSKWIIETGPNCLLDVTNNLSKPVFPFLIVHFLIFIIFILSTYKKPQQHPESSNENVINAACYLDKQIVCSSSPKEKDTETILCPVQSETVSTVDALTEAKDEKGKEMVVVELEPEKTPSVHDKMSDVEFNVVVSTYIYKQIEAWSQEHVARKSKLS</sequence>
<feature type="transmembrane region" description="Helical" evidence="1">
    <location>
        <begin position="63"/>
        <end position="82"/>
    </location>
</feature>
<evidence type="ECO:0008006" key="4">
    <source>
        <dbReference type="Google" id="ProtNLM"/>
    </source>
</evidence>
<organism evidence="2 3">
    <name type="scientific">Cephalotus follicularis</name>
    <name type="common">Albany pitcher plant</name>
    <dbReference type="NCBI Taxonomy" id="3775"/>
    <lineage>
        <taxon>Eukaryota</taxon>
        <taxon>Viridiplantae</taxon>
        <taxon>Streptophyta</taxon>
        <taxon>Embryophyta</taxon>
        <taxon>Tracheophyta</taxon>
        <taxon>Spermatophyta</taxon>
        <taxon>Magnoliopsida</taxon>
        <taxon>eudicotyledons</taxon>
        <taxon>Gunneridae</taxon>
        <taxon>Pentapetalae</taxon>
        <taxon>rosids</taxon>
        <taxon>fabids</taxon>
        <taxon>Oxalidales</taxon>
        <taxon>Cephalotaceae</taxon>
        <taxon>Cephalotus</taxon>
    </lineage>
</organism>
<keyword evidence="1" id="KW-1133">Transmembrane helix</keyword>